<evidence type="ECO:0000313" key="3">
    <source>
        <dbReference type="Proteomes" id="UP000234681"/>
    </source>
</evidence>
<keyword evidence="1" id="KW-0472">Membrane</keyword>
<keyword evidence="1" id="KW-0812">Transmembrane</keyword>
<sequence length="36" mass="4294">MKNEGWSKQEKKLSGYKHWSSVGITAELCFLAYYYF</sequence>
<name>A6IVY2_RAT</name>
<proteinExistence type="predicted"/>
<dbReference type="AlphaFoldDB" id="A6IVY2"/>
<evidence type="ECO:0000256" key="1">
    <source>
        <dbReference type="SAM" id="Phobius"/>
    </source>
</evidence>
<reference evidence="2 3" key="1">
    <citation type="submission" date="2005-09" db="EMBL/GenBank/DDBJ databases">
        <authorList>
            <person name="Mural R.J."/>
            <person name="Li P.W."/>
            <person name="Adams M.D."/>
            <person name="Amanatides P.G."/>
            <person name="Baden-Tillson H."/>
            <person name="Barnstead M."/>
            <person name="Chin S.H."/>
            <person name="Dew I."/>
            <person name="Evans C.A."/>
            <person name="Ferriera S."/>
            <person name="Flanigan M."/>
            <person name="Fosler C."/>
            <person name="Glodek A."/>
            <person name="Gu Z."/>
            <person name="Holt R.A."/>
            <person name="Jennings D."/>
            <person name="Kraft C.L."/>
            <person name="Lu F."/>
            <person name="Nguyen T."/>
            <person name="Nusskern D.R."/>
            <person name="Pfannkoch C.M."/>
            <person name="Sitter C."/>
            <person name="Sutton G.G."/>
            <person name="Venter J.C."/>
            <person name="Wang Z."/>
            <person name="Woodage T."/>
            <person name="Zheng X.H."/>
            <person name="Zhong F."/>
        </authorList>
    </citation>
    <scope>NUCLEOTIDE SEQUENCE [LARGE SCALE GENOMIC DNA]</scope>
    <source>
        <strain>BN</strain>
        <strain evidence="3">Sprague-Dawley</strain>
    </source>
</reference>
<feature type="transmembrane region" description="Helical" evidence="1">
    <location>
        <begin position="16"/>
        <end position="35"/>
    </location>
</feature>
<evidence type="ECO:0000313" key="2">
    <source>
        <dbReference type="EMBL" id="EDM09090.1"/>
    </source>
</evidence>
<dbReference type="Proteomes" id="UP000234681">
    <property type="component" value="Chromosome 16"/>
</dbReference>
<dbReference type="EMBL" id="CH473970">
    <property type="protein sequence ID" value="EDM09090.1"/>
    <property type="molecule type" value="Genomic_DNA"/>
</dbReference>
<keyword evidence="1" id="KW-1133">Transmembrane helix</keyword>
<protein>
    <submittedName>
        <fullName evidence="2">RCG43261</fullName>
    </submittedName>
</protein>
<accession>A6IVY2</accession>
<gene>
    <name evidence="2" type="ORF">rCG_43261</name>
</gene>
<organism evidence="2 3">
    <name type="scientific">Rattus norvegicus</name>
    <name type="common">Rat</name>
    <dbReference type="NCBI Taxonomy" id="10116"/>
    <lineage>
        <taxon>Eukaryota</taxon>
        <taxon>Metazoa</taxon>
        <taxon>Chordata</taxon>
        <taxon>Craniata</taxon>
        <taxon>Vertebrata</taxon>
        <taxon>Euteleostomi</taxon>
        <taxon>Mammalia</taxon>
        <taxon>Eutheria</taxon>
        <taxon>Euarchontoglires</taxon>
        <taxon>Glires</taxon>
        <taxon>Rodentia</taxon>
        <taxon>Myomorpha</taxon>
        <taxon>Muroidea</taxon>
        <taxon>Muridae</taxon>
        <taxon>Murinae</taxon>
        <taxon>Rattus</taxon>
    </lineage>
</organism>